<comment type="similarity">
    <text evidence="3 9">Belongs to the DMRL synthase family.</text>
</comment>
<dbReference type="InterPro" id="IPR036467">
    <property type="entry name" value="LS/RS_sf"/>
</dbReference>
<dbReference type="KEGG" id="pto:PTO0713"/>
<dbReference type="EMBL" id="AE017261">
    <property type="protein sequence ID" value="AAT43298.1"/>
    <property type="molecule type" value="Genomic_DNA"/>
</dbReference>
<name>Q6L154_PICTO</name>
<keyword evidence="6 9" id="KW-0686">Riboflavin biosynthesis</keyword>
<dbReference type="eggNOG" id="arCOG01322">
    <property type="taxonomic scope" value="Archaea"/>
</dbReference>
<sequence length="159" mass="17858">MKVIGIVDTTFARYDMASTAMDELEKTGTGFIFQRYTVPGIKDIPVAAKILFEDYNCDIVMAFGMPGPMPVDKISAQIASTGIMEVQLQEKKHIIEVFVHEDEAMDDNELSWLCDRRAREHALNVYYLLFDREKLTENAGMGLRQGFPDKGPAGSGHKH</sequence>
<dbReference type="OrthoDB" id="23911at2157"/>
<dbReference type="NCBIfam" id="TIGR01506">
    <property type="entry name" value="ribC_arch"/>
    <property type="match status" value="1"/>
</dbReference>
<evidence type="ECO:0000256" key="6">
    <source>
        <dbReference type="ARBA" id="ARBA00022619"/>
    </source>
</evidence>
<dbReference type="HOGENOM" id="CLU_1682776_0_0_2"/>
<comment type="catalytic activity">
    <reaction evidence="1 9">
        <text>2 6,7-dimethyl-8-(1-D-ribityl)lumazine + H(+) = 5-amino-6-(D-ribitylamino)uracil + riboflavin</text>
        <dbReference type="Rhea" id="RHEA:20772"/>
        <dbReference type="ChEBI" id="CHEBI:15378"/>
        <dbReference type="ChEBI" id="CHEBI:15934"/>
        <dbReference type="ChEBI" id="CHEBI:57986"/>
        <dbReference type="ChEBI" id="CHEBI:58201"/>
        <dbReference type="EC" id="2.5.1.9"/>
    </reaction>
</comment>
<reference evidence="10 11" key="1">
    <citation type="journal article" date="2004" name="Proc. Natl. Acad. Sci. U.S.A.">
        <title>Genome sequence of Picrophilus torridus and its implications for life around pH 0.</title>
        <authorList>
            <person name="Futterer O."/>
            <person name="Angelov A."/>
            <person name="Liesegang H."/>
            <person name="Gottschalk G."/>
            <person name="Schleper C."/>
            <person name="Schepers B."/>
            <person name="Dock C."/>
            <person name="Antranikian G."/>
            <person name="Liebl W."/>
        </authorList>
    </citation>
    <scope>NUCLEOTIDE SEQUENCE [LARGE SCALE GENOMIC DNA]</scope>
    <source>
        <strain evidence="11">ATCC 700027 / DSM 9790 / JCM 10055 / NBRC 100828</strain>
    </source>
</reference>
<evidence type="ECO:0000256" key="2">
    <source>
        <dbReference type="ARBA" id="ARBA00004887"/>
    </source>
</evidence>
<dbReference type="STRING" id="263820.PTO0713"/>
<dbReference type="PIRSF" id="PIRSF015750">
    <property type="entry name" value="Ribfl_synth_arc"/>
    <property type="match status" value="1"/>
</dbReference>
<dbReference type="InterPro" id="IPR006399">
    <property type="entry name" value="Ribfl_synth_arc"/>
</dbReference>
<dbReference type="GeneID" id="2845291"/>
<evidence type="ECO:0000256" key="5">
    <source>
        <dbReference type="ARBA" id="ARBA00013950"/>
    </source>
</evidence>
<evidence type="ECO:0000256" key="7">
    <source>
        <dbReference type="ARBA" id="ARBA00022679"/>
    </source>
</evidence>
<dbReference type="InterPro" id="IPR002180">
    <property type="entry name" value="LS/RS"/>
</dbReference>
<dbReference type="Gene3D" id="3.40.50.960">
    <property type="entry name" value="Lumazine/riboflavin synthase"/>
    <property type="match status" value="1"/>
</dbReference>
<keyword evidence="7 9" id="KW-0808">Transferase</keyword>
<proteinExistence type="inferred from homology"/>
<comment type="pathway">
    <text evidence="2">Cofactor biosynthesis; riboflavin biosynthesis; riboflavin from 2-hydroxy-3-oxobutyl phosphate and 5-amino-6-(D-ribitylamino)uracil: step 2/2.</text>
</comment>
<dbReference type="RefSeq" id="WP_011177514.1">
    <property type="nucleotide sequence ID" value="NC_005877.1"/>
</dbReference>
<dbReference type="FunCoup" id="Q6L154">
    <property type="interactions" value="61"/>
</dbReference>
<dbReference type="AlphaFoldDB" id="Q6L154"/>
<dbReference type="InParanoid" id="Q6L154"/>
<organism evidence="10 11">
    <name type="scientific">Picrophilus torridus (strain ATCC 700027 / DSM 9790 / JCM 10055 / NBRC 100828 / KAW 2/3)</name>
    <dbReference type="NCBI Taxonomy" id="1122961"/>
    <lineage>
        <taxon>Archaea</taxon>
        <taxon>Methanobacteriati</taxon>
        <taxon>Thermoplasmatota</taxon>
        <taxon>Thermoplasmata</taxon>
        <taxon>Thermoplasmatales</taxon>
        <taxon>Picrophilaceae</taxon>
        <taxon>Picrophilus</taxon>
    </lineage>
</organism>
<dbReference type="PATRIC" id="fig|263820.9.peg.748"/>
<dbReference type="Pfam" id="PF00885">
    <property type="entry name" value="DMRL_synthase"/>
    <property type="match status" value="1"/>
</dbReference>
<evidence type="ECO:0000256" key="9">
    <source>
        <dbReference type="PIRNR" id="PIRNR015750"/>
    </source>
</evidence>
<dbReference type="CDD" id="cd09210">
    <property type="entry name" value="Riboflavin_synthase_archaeal"/>
    <property type="match status" value="1"/>
</dbReference>
<protein>
    <recommendedName>
        <fullName evidence="5 8">Riboflavin synthase</fullName>
        <ecNumber evidence="4 8">2.5.1.9</ecNumber>
    </recommendedName>
</protein>
<accession>Q6L154</accession>
<gene>
    <name evidence="10" type="ordered locus">PTO0713</name>
</gene>
<evidence type="ECO:0000256" key="4">
    <source>
        <dbReference type="ARBA" id="ARBA00012827"/>
    </source>
</evidence>
<dbReference type="EC" id="2.5.1.9" evidence="4 8"/>
<evidence type="ECO:0000256" key="1">
    <source>
        <dbReference type="ARBA" id="ARBA00000968"/>
    </source>
</evidence>
<dbReference type="GO" id="GO:0004746">
    <property type="term" value="F:riboflavin synthase activity"/>
    <property type="evidence" value="ECO:0007669"/>
    <property type="project" value="UniProtKB-UniRule"/>
</dbReference>
<dbReference type="PaxDb" id="263820-PTO0713"/>
<evidence type="ECO:0000313" key="11">
    <source>
        <dbReference type="Proteomes" id="UP000000438"/>
    </source>
</evidence>
<dbReference type="Proteomes" id="UP000000438">
    <property type="component" value="Chromosome"/>
</dbReference>
<evidence type="ECO:0000256" key="8">
    <source>
        <dbReference type="NCBIfam" id="TIGR01506"/>
    </source>
</evidence>
<dbReference type="GO" id="GO:0009349">
    <property type="term" value="C:riboflavin synthase complex"/>
    <property type="evidence" value="ECO:0007669"/>
    <property type="project" value="InterPro"/>
</dbReference>
<evidence type="ECO:0000313" key="10">
    <source>
        <dbReference type="EMBL" id="AAT43298.1"/>
    </source>
</evidence>
<dbReference type="UniPathway" id="UPA00275">
    <property type="reaction ID" value="UER00405"/>
</dbReference>
<dbReference type="SUPFAM" id="SSF52121">
    <property type="entry name" value="Lumazine synthase"/>
    <property type="match status" value="1"/>
</dbReference>
<dbReference type="GO" id="GO:0009231">
    <property type="term" value="P:riboflavin biosynthetic process"/>
    <property type="evidence" value="ECO:0007669"/>
    <property type="project" value="UniProtKB-UniPathway"/>
</dbReference>
<evidence type="ECO:0000256" key="3">
    <source>
        <dbReference type="ARBA" id="ARBA00007424"/>
    </source>
</evidence>